<evidence type="ECO:0000313" key="5">
    <source>
        <dbReference type="EMBL" id="CAB4211283.1"/>
    </source>
</evidence>
<accession>A0A6J5PWT9</accession>
<dbReference type="EMBL" id="LR797258">
    <property type="protein sequence ID" value="CAB4197332.1"/>
    <property type="molecule type" value="Genomic_DNA"/>
</dbReference>
<evidence type="ECO:0000313" key="4">
    <source>
        <dbReference type="EMBL" id="CAB4197332.1"/>
    </source>
</evidence>
<dbReference type="EMBL" id="LR797371">
    <property type="protein sequence ID" value="CAB4211283.1"/>
    <property type="molecule type" value="Genomic_DNA"/>
</dbReference>
<dbReference type="EMBL" id="LR797025">
    <property type="protein sequence ID" value="CAB4182688.1"/>
    <property type="molecule type" value="Genomic_DNA"/>
</dbReference>
<name>A0A6J5PWT9_9CAUD</name>
<proteinExistence type="predicted"/>
<evidence type="ECO:0000313" key="3">
    <source>
        <dbReference type="EMBL" id="CAB4182688.1"/>
    </source>
</evidence>
<organism evidence="2">
    <name type="scientific">uncultured Caudovirales phage</name>
    <dbReference type="NCBI Taxonomy" id="2100421"/>
    <lineage>
        <taxon>Viruses</taxon>
        <taxon>Duplodnaviria</taxon>
        <taxon>Heunggongvirae</taxon>
        <taxon>Uroviricota</taxon>
        <taxon>Caudoviricetes</taxon>
        <taxon>Peduoviridae</taxon>
        <taxon>Maltschvirus</taxon>
        <taxon>Maltschvirus maltsch</taxon>
    </lineage>
</organism>
<sequence length="112" mass="12785">MDERGSRVFSGVICVLCHIGCLFLGRMIVVYLIRLDDGRWFAGYSGTNRFIWREDMGLIWQSEEECLEELYKLAKNHLVTMVRAYSSDIVANVAVDQVPCQNDSAKMADSQE</sequence>
<keyword evidence="1" id="KW-0812">Transmembrane</keyword>
<keyword evidence="1" id="KW-1133">Transmembrane helix</keyword>
<evidence type="ECO:0000256" key="1">
    <source>
        <dbReference type="SAM" id="Phobius"/>
    </source>
</evidence>
<keyword evidence="1" id="KW-0472">Membrane</keyword>
<reference evidence="2" key="1">
    <citation type="submission" date="2020-05" db="EMBL/GenBank/DDBJ databases">
        <authorList>
            <person name="Chiriac C."/>
            <person name="Salcher M."/>
            <person name="Ghai R."/>
            <person name="Kavagutti S V."/>
        </authorList>
    </citation>
    <scope>NUCLEOTIDE SEQUENCE</scope>
</reference>
<evidence type="ECO:0000313" key="2">
    <source>
        <dbReference type="EMBL" id="CAB4176323.1"/>
    </source>
</evidence>
<gene>
    <name evidence="3" type="ORF">UFOVP1076_19</name>
    <name evidence="4" type="ORF">UFOVP1314_2</name>
    <name evidence="5" type="ORF">UFOVP1427_8</name>
    <name evidence="6" type="ORF">UFOVP1523_12</name>
    <name evidence="2" type="ORF">UFOVP991_19</name>
</gene>
<dbReference type="EMBL" id="LR798456">
    <property type="protein sequence ID" value="CAB5237973.1"/>
    <property type="molecule type" value="Genomic_DNA"/>
</dbReference>
<protein>
    <submittedName>
        <fullName evidence="2">Uncharacterized protein</fullName>
    </submittedName>
</protein>
<evidence type="ECO:0000313" key="6">
    <source>
        <dbReference type="EMBL" id="CAB5237973.1"/>
    </source>
</evidence>
<dbReference type="EMBL" id="LR796941">
    <property type="protein sequence ID" value="CAB4176323.1"/>
    <property type="molecule type" value="Genomic_DNA"/>
</dbReference>
<feature type="transmembrane region" description="Helical" evidence="1">
    <location>
        <begin position="12"/>
        <end position="33"/>
    </location>
</feature>